<dbReference type="Proteomes" id="UP001165283">
    <property type="component" value="Unassembled WGS sequence"/>
</dbReference>
<keyword evidence="4" id="KW-1185">Reference proteome</keyword>
<dbReference type="Pfam" id="PF01425">
    <property type="entry name" value="Amidase"/>
    <property type="match status" value="1"/>
</dbReference>
<dbReference type="PROSITE" id="PS00571">
    <property type="entry name" value="AMIDASES"/>
    <property type="match status" value="1"/>
</dbReference>
<accession>A0ABT0ZZB9</accession>
<evidence type="ECO:0000313" key="3">
    <source>
        <dbReference type="EMBL" id="MCO1656086.1"/>
    </source>
</evidence>
<dbReference type="InterPro" id="IPR036928">
    <property type="entry name" value="AS_sf"/>
</dbReference>
<evidence type="ECO:0000259" key="2">
    <source>
        <dbReference type="Pfam" id="PF01425"/>
    </source>
</evidence>
<reference evidence="3" key="1">
    <citation type="submission" date="2021-04" db="EMBL/GenBank/DDBJ databases">
        <title>Pseudonocardia sp. nov., isolated from sandy soil of mangrove forest.</title>
        <authorList>
            <person name="Zan Z."/>
            <person name="Huang R."/>
            <person name="Liu W."/>
        </authorList>
    </citation>
    <scope>NUCLEOTIDE SEQUENCE</scope>
    <source>
        <strain evidence="3">S2-4</strain>
    </source>
</reference>
<dbReference type="InterPro" id="IPR020556">
    <property type="entry name" value="Amidase_CS"/>
</dbReference>
<feature type="region of interest" description="Disordered" evidence="1">
    <location>
        <begin position="67"/>
        <end position="86"/>
    </location>
</feature>
<evidence type="ECO:0000313" key="4">
    <source>
        <dbReference type="Proteomes" id="UP001165283"/>
    </source>
</evidence>
<comment type="caution">
    <text evidence="3">The sequence shown here is derived from an EMBL/GenBank/DDBJ whole genome shotgun (WGS) entry which is preliminary data.</text>
</comment>
<dbReference type="PANTHER" id="PTHR11895:SF151">
    <property type="entry name" value="GLUTAMYL-TRNA(GLN) AMIDOTRANSFERASE SUBUNIT A"/>
    <property type="match status" value="1"/>
</dbReference>
<organism evidence="3 4">
    <name type="scientific">Pseudonocardia humida</name>
    <dbReference type="NCBI Taxonomy" id="2800819"/>
    <lineage>
        <taxon>Bacteria</taxon>
        <taxon>Bacillati</taxon>
        <taxon>Actinomycetota</taxon>
        <taxon>Actinomycetes</taxon>
        <taxon>Pseudonocardiales</taxon>
        <taxon>Pseudonocardiaceae</taxon>
        <taxon>Pseudonocardia</taxon>
    </lineage>
</organism>
<dbReference type="InterPro" id="IPR023631">
    <property type="entry name" value="Amidase_dom"/>
</dbReference>
<dbReference type="InterPro" id="IPR000120">
    <property type="entry name" value="Amidase"/>
</dbReference>
<feature type="domain" description="Amidase" evidence="2">
    <location>
        <begin position="50"/>
        <end position="438"/>
    </location>
</feature>
<gene>
    <name evidence="3" type="ORF">KDL28_13585</name>
</gene>
<dbReference type="GO" id="GO:0016787">
    <property type="term" value="F:hydrolase activity"/>
    <property type="evidence" value="ECO:0007669"/>
    <property type="project" value="UniProtKB-KW"/>
</dbReference>
<dbReference type="Gene3D" id="3.90.1300.10">
    <property type="entry name" value="Amidase signature (AS) domain"/>
    <property type="match status" value="1"/>
</dbReference>
<sequence>MPTPDPCDLDGFRRRVLASSAADVVARSVAAARELADLGAFITIADRARPGDGPLAGIPVAVKDNLDTHDLPTTGGTPALARSRPGRDHHAVARLRAAGAAVVGKTNLHELAFGITSNNAAYGQVRNPHDPSRTAGGSSGGSAVAVATGVVPLALGSDTGGSVRVPAAHCGLVGWRPTVGRWGSERAVPISRTRDTAGVLATTVADAALVDELVTGDPVAAAPERRLRLGVPRPGFYDDLHPEVAECVERALDRLADAGVELVETEVPGAHELDAECGFAIVFFEVARDLPAYLATLPGPERELTLADVLAGAATPDVRGALEVAASGEFTEAVYREALATRERLRAAYATALHPSGGERLDALVYPTVPLPAIPVGDDVITEHNGRREPVFQTTIRNTGPGSASGMPAVSLPAGATRAGLPIGLSLEGLPGGDSALLAVARSVEATVGGAF</sequence>
<evidence type="ECO:0000256" key="1">
    <source>
        <dbReference type="SAM" id="MobiDB-lite"/>
    </source>
</evidence>
<keyword evidence="3" id="KW-0378">Hydrolase</keyword>
<dbReference type="PANTHER" id="PTHR11895">
    <property type="entry name" value="TRANSAMIDASE"/>
    <property type="match status" value="1"/>
</dbReference>
<protein>
    <submittedName>
        <fullName evidence="3">Indole acetimide hydrolase</fullName>
    </submittedName>
</protein>
<dbReference type="EMBL" id="JAGSOV010000028">
    <property type="protein sequence ID" value="MCO1656086.1"/>
    <property type="molecule type" value="Genomic_DNA"/>
</dbReference>
<dbReference type="SUPFAM" id="SSF75304">
    <property type="entry name" value="Amidase signature (AS) enzymes"/>
    <property type="match status" value="1"/>
</dbReference>
<name>A0ABT0ZZB9_9PSEU</name>
<dbReference type="RefSeq" id="WP_252438468.1">
    <property type="nucleotide sequence ID" value="NZ_JAGSOV010000028.1"/>
</dbReference>
<proteinExistence type="predicted"/>